<dbReference type="EMBL" id="CAVMBE010000121">
    <property type="protein sequence ID" value="CAK4034524.1"/>
    <property type="molecule type" value="Genomic_DNA"/>
</dbReference>
<feature type="non-terminal residue" evidence="3">
    <location>
        <position position="114"/>
    </location>
</feature>
<sequence>MKLLLVASPLLALGLALPNFPASYGDSLAQTDGREQDYGQSGNSNNQYGYEENGSNNDYDQGSHHWNTGCPVSITQREAEDFMNRADAVEHQQHSDLGDALQTAAQILAPDLQF</sequence>
<name>A0AAI9EFN8_9PEZI</name>
<feature type="chain" id="PRO_5042555942" evidence="2">
    <location>
        <begin position="17"/>
        <end position="114"/>
    </location>
</feature>
<comment type="caution">
    <text evidence="3">The sequence shown here is derived from an EMBL/GenBank/DDBJ whole genome shotgun (WGS) entry which is preliminary data.</text>
</comment>
<protein>
    <submittedName>
        <fullName evidence="3">Uncharacterized protein</fullName>
    </submittedName>
</protein>
<proteinExistence type="predicted"/>
<dbReference type="Proteomes" id="UP001296104">
    <property type="component" value="Unassembled WGS sequence"/>
</dbReference>
<dbReference type="AlphaFoldDB" id="A0AAI9EFN8"/>
<evidence type="ECO:0000256" key="2">
    <source>
        <dbReference type="SAM" id="SignalP"/>
    </source>
</evidence>
<reference evidence="3" key="1">
    <citation type="submission" date="2023-11" db="EMBL/GenBank/DDBJ databases">
        <authorList>
            <person name="Alioto T."/>
            <person name="Alioto T."/>
            <person name="Gomez Garrido J."/>
        </authorList>
    </citation>
    <scope>NUCLEOTIDE SEQUENCE</scope>
</reference>
<gene>
    <name evidence="3" type="ORF">LECACI_7A009682</name>
</gene>
<feature type="region of interest" description="Disordered" evidence="1">
    <location>
        <begin position="24"/>
        <end position="70"/>
    </location>
</feature>
<accession>A0AAI9EFN8</accession>
<organism evidence="3 4">
    <name type="scientific">Lecanosticta acicola</name>
    <dbReference type="NCBI Taxonomy" id="111012"/>
    <lineage>
        <taxon>Eukaryota</taxon>
        <taxon>Fungi</taxon>
        <taxon>Dikarya</taxon>
        <taxon>Ascomycota</taxon>
        <taxon>Pezizomycotina</taxon>
        <taxon>Dothideomycetes</taxon>
        <taxon>Dothideomycetidae</taxon>
        <taxon>Mycosphaerellales</taxon>
        <taxon>Mycosphaerellaceae</taxon>
        <taxon>Lecanosticta</taxon>
    </lineage>
</organism>
<keyword evidence="4" id="KW-1185">Reference proteome</keyword>
<evidence type="ECO:0000256" key="1">
    <source>
        <dbReference type="SAM" id="MobiDB-lite"/>
    </source>
</evidence>
<feature type="compositionally biased region" description="Polar residues" evidence="1">
    <location>
        <begin position="38"/>
        <end position="66"/>
    </location>
</feature>
<feature type="signal peptide" evidence="2">
    <location>
        <begin position="1"/>
        <end position="16"/>
    </location>
</feature>
<evidence type="ECO:0000313" key="4">
    <source>
        <dbReference type="Proteomes" id="UP001296104"/>
    </source>
</evidence>
<evidence type="ECO:0000313" key="3">
    <source>
        <dbReference type="EMBL" id="CAK4034524.1"/>
    </source>
</evidence>
<keyword evidence="2" id="KW-0732">Signal</keyword>